<protein>
    <recommendedName>
        <fullName evidence="1">PD-(D/E)XK endonuclease-like domain-containing protein</fullName>
    </recommendedName>
</protein>
<dbReference type="EMBL" id="AP026866">
    <property type="protein sequence ID" value="BDS05918.1"/>
    <property type="molecule type" value="Genomic_DNA"/>
</dbReference>
<proteinExistence type="predicted"/>
<dbReference type="InterPro" id="IPR038726">
    <property type="entry name" value="PDDEXK_AddAB-type"/>
</dbReference>
<dbReference type="InterPro" id="IPR027417">
    <property type="entry name" value="P-loop_NTPase"/>
</dbReference>
<dbReference type="Pfam" id="PF12705">
    <property type="entry name" value="PDDEXK_1"/>
    <property type="match status" value="1"/>
</dbReference>
<dbReference type="Gene3D" id="3.90.320.10">
    <property type="match status" value="1"/>
</dbReference>
<dbReference type="InterPro" id="IPR011604">
    <property type="entry name" value="PDDEXK-like_dom_sf"/>
</dbReference>
<dbReference type="KEGG" id="osu:NT6N_09580"/>
<feature type="domain" description="PD-(D/E)XK endonuclease-like" evidence="1">
    <location>
        <begin position="643"/>
        <end position="919"/>
    </location>
</feature>
<reference evidence="2" key="1">
    <citation type="submission" date="2024-07" db="EMBL/GenBank/DDBJ databases">
        <title>Complete genome sequence of Verrucomicrobiaceae bacterium NT6N.</title>
        <authorList>
            <person name="Huang C."/>
            <person name="Takami H."/>
            <person name="Hamasaki K."/>
        </authorList>
    </citation>
    <scope>NUCLEOTIDE SEQUENCE</scope>
    <source>
        <strain evidence="2">NT6N</strain>
    </source>
</reference>
<evidence type="ECO:0000313" key="2">
    <source>
        <dbReference type="EMBL" id="BDS05918.1"/>
    </source>
</evidence>
<name>A0AAT9FIS7_9BACT</name>
<dbReference type="SUPFAM" id="SSF52540">
    <property type="entry name" value="P-loop containing nucleoside triphosphate hydrolases"/>
    <property type="match status" value="1"/>
</dbReference>
<accession>A0AAT9FIS7</accession>
<gene>
    <name evidence="2" type="ORF">NT6N_09580</name>
</gene>
<sequence length="947" mass="105860">MSQIEFDLTTEPEVEASPAREFLGWDGPLLDSVTQWLVGLGDDLAKTLVVVPTTNSGRRLRMVLSTCGQDGGGVLAPHVMAPNRLFEVDGVASRQESLWAWIRTIQKIDVEEFPTLLPNHELGSTKSFSSALALARQMMTLRDQLADGDASFRDAGFQSQEKERWQELEKLESAMLQNLGKWKLRDSVLAKRDKAKNPDLITGVERVVVACVPDPTPLALRALKSFLRSGLPVTVLIHAPESEASCFDDWGTPVKEVWQQKLIDFPEWKERMHVVDSSTEAAQKCVEILTNTKTESDALALALCDPSFAPALEKTFTEVDWPLFDPEGRGLADSGLMRLLRVMRELAGDQASFESLQEFVRLPGADDFLPKGISRNRAAKLLDDLQLKHLPETVRDALALSKDDQAKEIINSIGEHISKLSSGTKSETLRTWLVKWLELTDDRTLGTSEAAEPRLAEVLDALDRLESFGETPTGSEVFEMMAESLHSAKASANRDQTVLDLQGWLEISYDPAPHLILAGMHEECVPDGTVDDVFVPDSLKQKLGLRDSDGRFARDAFLLHAALRSRDASGRVDAIVSRFNDAGEARKPSRLLMRQRGQQLPSIVQHLFAESESTAAKGGPWKRDWILDLPQAENPYLKDPPRRISPSALGDYLNCPLRFYLKRILGMNRYDSGKREMDAIDFGNLCHEVLEVFGSDDAVKDSVDEAEIREYLFQTLDDQIQKTYGTKLSLPLMVQQESARERLRAFAGKQAEDRALGWQIFATEFAVGRDRVGEETLEWKIGGHPLTMIVDRIDRHEDGNSWRVWDYKTSGKAANPEAKHLSNWNADENRPLLGELLPPSGRKKTERRWSNLQLPIYAAFVQDHFKTKNLPQVGYINLPRAVGEVGFTEWEEFDQQMLDHALAWASAAIDRIKAGEFQQAAVLSAGELEWDDFSELAPDGLAAAFGI</sequence>
<organism evidence="2">
    <name type="scientific">Oceaniferula spumae</name>
    <dbReference type="NCBI Taxonomy" id="2979115"/>
    <lineage>
        <taxon>Bacteria</taxon>
        <taxon>Pseudomonadati</taxon>
        <taxon>Verrucomicrobiota</taxon>
        <taxon>Verrucomicrobiia</taxon>
        <taxon>Verrucomicrobiales</taxon>
        <taxon>Verrucomicrobiaceae</taxon>
        <taxon>Oceaniferula</taxon>
    </lineage>
</organism>
<evidence type="ECO:0000259" key="1">
    <source>
        <dbReference type="Pfam" id="PF12705"/>
    </source>
</evidence>
<dbReference type="AlphaFoldDB" id="A0AAT9FIS7"/>